<evidence type="ECO:0000259" key="10">
    <source>
        <dbReference type="PROSITE" id="PS51195"/>
    </source>
</evidence>
<dbReference type="InterPro" id="IPR012677">
    <property type="entry name" value="Nucleotide-bd_a/b_plait_sf"/>
</dbReference>
<dbReference type="GO" id="GO:0005524">
    <property type="term" value="F:ATP binding"/>
    <property type="evidence" value="ECO:0007669"/>
    <property type="project" value="UniProtKB-KW"/>
</dbReference>
<organism evidence="11 12">
    <name type="scientific">Paludibacter propionicigenes (strain DSM 17365 / JCM 13257 / WB4)</name>
    <dbReference type="NCBI Taxonomy" id="694427"/>
    <lineage>
        <taxon>Bacteria</taxon>
        <taxon>Pseudomonadati</taxon>
        <taxon>Bacteroidota</taxon>
        <taxon>Bacteroidia</taxon>
        <taxon>Bacteroidales</taxon>
        <taxon>Paludibacteraceae</taxon>
        <taxon>Paludibacter</taxon>
    </lineage>
</organism>
<protein>
    <submittedName>
        <fullName evidence="11">DEAD/DEAH box helicase domain protein</fullName>
    </submittedName>
</protein>
<evidence type="ECO:0000313" key="11">
    <source>
        <dbReference type="EMBL" id="ADQ78466.1"/>
    </source>
</evidence>
<dbReference type="RefSeq" id="WP_013443835.1">
    <property type="nucleotide sequence ID" value="NC_014734.1"/>
</dbReference>
<keyword evidence="2 7" id="KW-0378">Hydrolase</keyword>
<feature type="short sequence motif" description="Q motif" evidence="6">
    <location>
        <begin position="1"/>
        <end position="29"/>
    </location>
</feature>
<dbReference type="OrthoDB" id="9785240at2"/>
<dbReference type="PANTHER" id="PTHR47959">
    <property type="entry name" value="ATP-DEPENDENT RNA HELICASE RHLE-RELATED"/>
    <property type="match status" value="1"/>
</dbReference>
<keyword evidence="1 7" id="KW-0547">Nucleotide-binding</keyword>
<dbReference type="PANTHER" id="PTHR47959:SF13">
    <property type="entry name" value="ATP-DEPENDENT RNA HELICASE RHLE"/>
    <property type="match status" value="1"/>
</dbReference>
<evidence type="ECO:0000313" key="12">
    <source>
        <dbReference type="Proteomes" id="UP000008718"/>
    </source>
</evidence>
<evidence type="ECO:0000256" key="7">
    <source>
        <dbReference type="RuleBase" id="RU000492"/>
    </source>
</evidence>
<feature type="domain" description="DEAD-box RNA helicase Q" evidence="10">
    <location>
        <begin position="1"/>
        <end position="29"/>
    </location>
</feature>
<evidence type="ECO:0000256" key="2">
    <source>
        <dbReference type="ARBA" id="ARBA00022801"/>
    </source>
</evidence>
<dbReference type="PROSITE" id="PS51195">
    <property type="entry name" value="Q_MOTIF"/>
    <property type="match status" value="1"/>
</dbReference>
<dbReference type="GO" id="GO:0016787">
    <property type="term" value="F:hydrolase activity"/>
    <property type="evidence" value="ECO:0007669"/>
    <property type="project" value="UniProtKB-KW"/>
</dbReference>
<keyword evidence="12" id="KW-1185">Reference proteome</keyword>
<reference key="1">
    <citation type="submission" date="2010-11" db="EMBL/GenBank/DDBJ databases">
        <title>The complete genome of Paludibacter propionicigenes DSM 17365.</title>
        <authorList>
            <consortium name="US DOE Joint Genome Institute (JGI-PGF)"/>
            <person name="Lucas S."/>
            <person name="Copeland A."/>
            <person name="Lapidus A."/>
            <person name="Bruce D."/>
            <person name="Goodwin L."/>
            <person name="Pitluck S."/>
            <person name="Kyrpides N."/>
            <person name="Mavromatis K."/>
            <person name="Ivanova N."/>
            <person name="Munk A.C."/>
            <person name="Brettin T."/>
            <person name="Detter J.C."/>
            <person name="Han C."/>
            <person name="Tapia R."/>
            <person name="Land M."/>
            <person name="Hauser L."/>
            <person name="Markowitz V."/>
            <person name="Cheng J.-F."/>
            <person name="Hugenholtz P."/>
            <person name="Woyke T."/>
            <person name="Wu D."/>
            <person name="Gronow S."/>
            <person name="Wellnitz S."/>
            <person name="Brambilla E."/>
            <person name="Klenk H.-P."/>
            <person name="Eisen J.A."/>
        </authorList>
    </citation>
    <scope>NUCLEOTIDE SEQUENCE</scope>
    <source>
        <strain>WB4</strain>
    </source>
</reference>
<evidence type="ECO:0000259" key="8">
    <source>
        <dbReference type="PROSITE" id="PS51192"/>
    </source>
</evidence>
<dbReference type="Gene3D" id="3.30.70.330">
    <property type="match status" value="1"/>
</dbReference>
<dbReference type="GO" id="GO:0003724">
    <property type="term" value="F:RNA helicase activity"/>
    <property type="evidence" value="ECO:0007669"/>
    <property type="project" value="InterPro"/>
</dbReference>
<dbReference type="Pfam" id="PF03880">
    <property type="entry name" value="DbpA"/>
    <property type="match status" value="1"/>
</dbReference>
<gene>
    <name evidence="11" type="ordered locus">Palpr_0304</name>
</gene>
<evidence type="ECO:0000256" key="5">
    <source>
        <dbReference type="ARBA" id="ARBA00038437"/>
    </source>
</evidence>
<keyword evidence="3 7" id="KW-0347">Helicase</keyword>
<dbReference type="eggNOG" id="COG0513">
    <property type="taxonomic scope" value="Bacteria"/>
</dbReference>
<dbReference type="InterPro" id="IPR000629">
    <property type="entry name" value="RNA-helicase_DEAD-box_CS"/>
</dbReference>
<evidence type="ECO:0000256" key="4">
    <source>
        <dbReference type="ARBA" id="ARBA00022840"/>
    </source>
</evidence>
<dbReference type="HOGENOM" id="CLU_003041_1_3_10"/>
<dbReference type="InterPro" id="IPR044742">
    <property type="entry name" value="DEAD/DEAH_RhlB"/>
</dbReference>
<dbReference type="Gene3D" id="3.40.50.300">
    <property type="entry name" value="P-loop containing nucleotide triphosphate hydrolases"/>
    <property type="match status" value="2"/>
</dbReference>
<dbReference type="SMART" id="SM00490">
    <property type="entry name" value="HELICc"/>
    <property type="match status" value="1"/>
</dbReference>
<dbReference type="InterPro" id="IPR027417">
    <property type="entry name" value="P-loop_NTPase"/>
</dbReference>
<comment type="similarity">
    <text evidence="5 7">Belongs to the DEAD box helicase family.</text>
</comment>
<dbReference type="Pfam" id="PF00271">
    <property type="entry name" value="Helicase_C"/>
    <property type="match status" value="1"/>
</dbReference>
<feature type="domain" description="Helicase ATP-binding" evidence="8">
    <location>
        <begin position="33"/>
        <end position="204"/>
    </location>
</feature>
<dbReference type="InterPro" id="IPR005580">
    <property type="entry name" value="DbpA/CsdA_RNA-bd_dom"/>
</dbReference>
<dbReference type="InterPro" id="IPR050079">
    <property type="entry name" value="DEAD_box_RNA_helicase"/>
</dbReference>
<dbReference type="PROSITE" id="PS51192">
    <property type="entry name" value="HELICASE_ATP_BIND_1"/>
    <property type="match status" value="1"/>
</dbReference>
<proteinExistence type="inferred from homology"/>
<dbReference type="CDD" id="cd18787">
    <property type="entry name" value="SF2_C_DEAD"/>
    <property type="match status" value="1"/>
</dbReference>
<evidence type="ECO:0000256" key="6">
    <source>
        <dbReference type="PROSITE-ProRule" id="PRU00552"/>
    </source>
</evidence>
<feature type="domain" description="Helicase C-terminal" evidence="9">
    <location>
        <begin position="229"/>
        <end position="376"/>
    </location>
</feature>
<dbReference type="GO" id="GO:0003676">
    <property type="term" value="F:nucleic acid binding"/>
    <property type="evidence" value="ECO:0007669"/>
    <property type="project" value="InterPro"/>
</dbReference>
<evidence type="ECO:0000259" key="9">
    <source>
        <dbReference type="PROSITE" id="PS51194"/>
    </source>
</evidence>
<dbReference type="AlphaFoldDB" id="E4T185"/>
<dbReference type="CDD" id="cd00268">
    <property type="entry name" value="DEADc"/>
    <property type="match status" value="1"/>
</dbReference>
<dbReference type="SMART" id="SM00487">
    <property type="entry name" value="DEXDc"/>
    <property type="match status" value="1"/>
</dbReference>
<accession>E4T185</accession>
<dbReference type="GO" id="GO:0005829">
    <property type="term" value="C:cytosol"/>
    <property type="evidence" value="ECO:0007669"/>
    <property type="project" value="TreeGrafter"/>
</dbReference>
<reference evidence="11 12" key="2">
    <citation type="journal article" date="2011" name="Stand. Genomic Sci.">
        <title>Complete genome sequence of Paludibacter propionicigenes type strain (WB4).</title>
        <authorList>
            <person name="Gronow S."/>
            <person name="Munk C."/>
            <person name="Lapidus A."/>
            <person name="Nolan M."/>
            <person name="Lucas S."/>
            <person name="Hammon N."/>
            <person name="Deshpande S."/>
            <person name="Cheng J.F."/>
            <person name="Tapia R."/>
            <person name="Han C."/>
            <person name="Goodwin L."/>
            <person name="Pitluck S."/>
            <person name="Liolios K."/>
            <person name="Ivanova N."/>
            <person name="Mavromatis K."/>
            <person name="Mikhailova N."/>
            <person name="Pati A."/>
            <person name="Chen A."/>
            <person name="Palaniappan K."/>
            <person name="Land M."/>
            <person name="Hauser L."/>
            <person name="Chang Y.J."/>
            <person name="Jeffries C.D."/>
            <person name="Brambilla E."/>
            <person name="Rohde M."/>
            <person name="Goker M."/>
            <person name="Detter J.C."/>
            <person name="Woyke T."/>
            <person name="Bristow J."/>
            <person name="Eisen J.A."/>
            <person name="Markowitz V."/>
            <person name="Hugenholtz P."/>
            <person name="Kyrpides N.C."/>
            <person name="Klenk H.P."/>
        </authorList>
    </citation>
    <scope>NUCLEOTIDE SEQUENCE [LARGE SCALE GENOMIC DNA]</scope>
    <source>
        <strain evidence="12">DSM 17365 / JCM 13257 / WB4</strain>
    </source>
</reference>
<sequence length="453" mass="50635">MTFADLGINDDIIQALDGNNISTPTDIQLQAIPHILSHTSDLVAVAQTGTGKTAAFSIPILQSVNPLLPQIQALVLVPTRELGQQVAREFFLFSKYLSRVFAEAVYGGAPIEDQIQKLKRPTHVVVATPGRLIDLLERKALSLDHLKYLVLDEADEMMNMGFKDGIDRILESCNKNITKMLFTATMPADVKHIISKYLRPGFAEIHINAEEFINRNIEHSYLLYKQGEKLEYLKAFLSGHADERGIAFCRTKLDAKRLAKQLAGCIVSADALHGNLNQEMRDKVMRAFKRGSINLLVATDIAARGIDVKDLDYIVHYSLPEKTEQYTHRSGRTARAGKSGISVCLATKDQLEDIHTLQSELNILFSPLNLQPKHEKPEPPITLHVNIGLGQGFTKNSLKEFLVEEAGLNTDDIQNVLVEDNRSRFSIPGQLEKQVLINLKGYKLAHRNLKFSR</sequence>
<dbReference type="KEGG" id="ppn:Palpr_0304"/>
<dbReference type="SUPFAM" id="SSF52540">
    <property type="entry name" value="P-loop containing nucleoside triphosphate hydrolases"/>
    <property type="match status" value="1"/>
</dbReference>
<dbReference type="PROSITE" id="PS00039">
    <property type="entry name" value="DEAD_ATP_HELICASE"/>
    <property type="match status" value="1"/>
</dbReference>
<evidence type="ECO:0000256" key="1">
    <source>
        <dbReference type="ARBA" id="ARBA00022741"/>
    </source>
</evidence>
<evidence type="ECO:0000256" key="3">
    <source>
        <dbReference type="ARBA" id="ARBA00022806"/>
    </source>
</evidence>
<name>E4T185_PALPW</name>
<dbReference type="InterPro" id="IPR014001">
    <property type="entry name" value="Helicase_ATP-bd"/>
</dbReference>
<dbReference type="PROSITE" id="PS51194">
    <property type="entry name" value="HELICASE_CTER"/>
    <property type="match status" value="1"/>
</dbReference>
<keyword evidence="4 7" id="KW-0067">ATP-binding</keyword>
<dbReference type="Proteomes" id="UP000008718">
    <property type="component" value="Chromosome"/>
</dbReference>
<dbReference type="InterPro" id="IPR011545">
    <property type="entry name" value="DEAD/DEAH_box_helicase_dom"/>
</dbReference>
<dbReference type="InterPro" id="IPR001650">
    <property type="entry name" value="Helicase_C-like"/>
</dbReference>
<dbReference type="Pfam" id="PF00270">
    <property type="entry name" value="DEAD"/>
    <property type="match status" value="1"/>
</dbReference>
<dbReference type="STRING" id="694427.Palpr_0304"/>
<dbReference type="InterPro" id="IPR014014">
    <property type="entry name" value="RNA_helicase_DEAD_Q_motif"/>
</dbReference>
<dbReference type="EMBL" id="CP002345">
    <property type="protein sequence ID" value="ADQ78466.1"/>
    <property type="molecule type" value="Genomic_DNA"/>
</dbReference>